<dbReference type="GO" id="GO:0004497">
    <property type="term" value="F:monooxygenase activity"/>
    <property type="evidence" value="ECO:0007669"/>
    <property type="project" value="UniProtKB-KW"/>
</dbReference>
<evidence type="ECO:0000313" key="4">
    <source>
        <dbReference type="Proteomes" id="UP001429745"/>
    </source>
</evidence>
<dbReference type="Pfam" id="PF01494">
    <property type="entry name" value="FAD_binding_3"/>
    <property type="match status" value="2"/>
</dbReference>
<evidence type="ECO:0000313" key="3">
    <source>
        <dbReference type="EMBL" id="NLP84639.1"/>
    </source>
</evidence>
<feature type="domain" description="FAD-binding" evidence="2">
    <location>
        <begin position="26"/>
        <end position="135"/>
    </location>
</feature>
<reference evidence="3 4" key="1">
    <citation type="submission" date="2020-04" db="EMBL/GenBank/DDBJ databases">
        <title>CFH 90308 Microbacterium sp.</title>
        <authorList>
            <person name="Nie G."/>
            <person name="Ming H."/>
            <person name="Xia T."/>
        </authorList>
    </citation>
    <scope>NUCLEOTIDE SEQUENCE [LARGE SCALE GENOMIC DNA]</scope>
    <source>
        <strain evidence="3 4">CFH 90308</strain>
    </source>
</reference>
<keyword evidence="4" id="KW-1185">Reference proteome</keyword>
<dbReference type="InterPro" id="IPR036188">
    <property type="entry name" value="FAD/NAD-bd_sf"/>
</dbReference>
<organism evidence="3 4">
    <name type="scientific">Microbacterium salsuginis</name>
    <dbReference type="NCBI Taxonomy" id="2722803"/>
    <lineage>
        <taxon>Bacteria</taxon>
        <taxon>Bacillati</taxon>
        <taxon>Actinomycetota</taxon>
        <taxon>Actinomycetes</taxon>
        <taxon>Micrococcales</taxon>
        <taxon>Microbacteriaceae</taxon>
        <taxon>Microbacterium</taxon>
    </lineage>
</organism>
<protein>
    <submittedName>
        <fullName evidence="3">FAD-dependent monooxygenase</fullName>
    </submittedName>
</protein>
<keyword evidence="1" id="KW-0560">Oxidoreductase</keyword>
<dbReference type="Gene3D" id="3.30.70.2450">
    <property type="match status" value="1"/>
</dbReference>
<gene>
    <name evidence="3" type="ORF">HF576_12335</name>
</gene>
<sequence>MPRIQAHARDASCPSNRSTWGAGVAEVTVVGAGPVGMLLAGELARRGIEVDVLERRPASGDGSRAIGVHAPVLAALEASGVTERLLAHAVRVRRGEARSGGRLLGVVRFDELSTRFPFVATLPQAATEAVLADGAPEPLRGANVMAVLPGADGVLIRTGVLGRPVEQTSGLVVVASGSGGRDLAYRAGAVPVREYRDRYVMTDAETGPRSDGEVAVVHLDSVGVLESFPLPDGRRRFVAWDPPGRDPRPDALVARMRTALEVREESAASAVTEATAFGVRRVVAPRMRNGRVFVIGDAAHEVSPIGGQGMNLGLLDAATLAPLLAQWVRTGAAPEPDLRRWEARRVASARTAARLAAVNTALGRALPRGLDPIRRTAVRSMLAPPVARLFSHAYAMGLDADA</sequence>
<dbReference type="EMBL" id="JABACI010000004">
    <property type="protein sequence ID" value="NLP84639.1"/>
    <property type="molecule type" value="Genomic_DNA"/>
</dbReference>
<evidence type="ECO:0000256" key="1">
    <source>
        <dbReference type="ARBA" id="ARBA00023002"/>
    </source>
</evidence>
<feature type="domain" description="FAD-binding" evidence="2">
    <location>
        <begin position="246"/>
        <end position="354"/>
    </location>
</feature>
<dbReference type="PANTHER" id="PTHR43476:SF3">
    <property type="entry name" value="FAD-BINDING MONOOXYGENASE"/>
    <property type="match status" value="1"/>
</dbReference>
<dbReference type="Gene3D" id="3.50.50.60">
    <property type="entry name" value="FAD/NAD(P)-binding domain"/>
    <property type="match status" value="1"/>
</dbReference>
<name>A0ABX1KEV8_9MICO</name>
<accession>A0ABX1KEV8</accession>
<proteinExistence type="predicted"/>
<evidence type="ECO:0000259" key="2">
    <source>
        <dbReference type="Pfam" id="PF01494"/>
    </source>
</evidence>
<dbReference type="PRINTS" id="PR00420">
    <property type="entry name" value="RNGMNOXGNASE"/>
</dbReference>
<dbReference type="InterPro" id="IPR002938">
    <property type="entry name" value="FAD-bd"/>
</dbReference>
<dbReference type="SUPFAM" id="SSF51905">
    <property type="entry name" value="FAD/NAD(P)-binding domain"/>
    <property type="match status" value="1"/>
</dbReference>
<dbReference type="InterPro" id="IPR050631">
    <property type="entry name" value="PheA/TfdB_FAD_monoxygenase"/>
</dbReference>
<comment type="caution">
    <text evidence="3">The sequence shown here is derived from an EMBL/GenBank/DDBJ whole genome shotgun (WGS) entry which is preliminary data.</text>
</comment>
<keyword evidence="3" id="KW-0503">Monooxygenase</keyword>
<dbReference type="Proteomes" id="UP001429745">
    <property type="component" value="Unassembled WGS sequence"/>
</dbReference>
<dbReference type="PANTHER" id="PTHR43476">
    <property type="entry name" value="3-(3-HYDROXY-PHENYL)PROPIONATE/3-HYDROXYCINNAMIC ACID HYDROXYLASE"/>
    <property type="match status" value="1"/>
</dbReference>